<protein>
    <submittedName>
        <fullName evidence="2">Uncharacterized protein</fullName>
    </submittedName>
</protein>
<name>A0A455SKY4_9CHLR</name>
<organism evidence="2">
    <name type="scientific">Thermosporothrix sp. COM3</name>
    <dbReference type="NCBI Taxonomy" id="2490863"/>
    <lineage>
        <taxon>Bacteria</taxon>
        <taxon>Bacillati</taxon>
        <taxon>Chloroflexota</taxon>
        <taxon>Ktedonobacteria</taxon>
        <taxon>Ktedonobacterales</taxon>
        <taxon>Thermosporotrichaceae</taxon>
        <taxon>Thermosporothrix</taxon>
    </lineage>
</organism>
<dbReference type="AlphaFoldDB" id="A0A455SKY4"/>
<keyword evidence="1" id="KW-1133">Transmembrane helix</keyword>
<keyword evidence="1" id="KW-0812">Transmembrane</keyword>
<evidence type="ECO:0000256" key="1">
    <source>
        <dbReference type="SAM" id="Phobius"/>
    </source>
</evidence>
<evidence type="ECO:0000313" key="2">
    <source>
        <dbReference type="EMBL" id="BBH87971.1"/>
    </source>
</evidence>
<feature type="transmembrane region" description="Helical" evidence="1">
    <location>
        <begin position="20"/>
        <end position="40"/>
    </location>
</feature>
<reference evidence="2" key="1">
    <citation type="submission" date="2018-12" db="EMBL/GenBank/DDBJ databases">
        <title>Novel natural products biosynthetic potential of the class Ktedonobacteria.</title>
        <authorList>
            <person name="Zheng Y."/>
            <person name="Saitou A."/>
            <person name="Wang C.M."/>
            <person name="Toyoda A."/>
            <person name="Minakuchi Y."/>
            <person name="Sekiguchi Y."/>
            <person name="Ueda K."/>
            <person name="Takano H."/>
            <person name="Sakai Y."/>
            <person name="Yokota A."/>
            <person name="Yabe S."/>
        </authorList>
    </citation>
    <scope>NUCLEOTIDE SEQUENCE</scope>
    <source>
        <strain evidence="2">COM3</strain>
    </source>
</reference>
<sequence>MAHQQNQQQSRSHLSLNTLVAGFLILLSFLISPFLLLSGFSSGLTTHRIIHPAKPKSQSEIAHASPEISRDIQQWRTLLAALPRIEYRSELLVPNYAEDRALREALLTPLAEWQPDPDDPQHHFYRASNKLLISFRSPGDTTTDKLHALSPDTSNERALLTARVLLGLWWNRFNDERYSSNGYVVVRTDELLHWRGVQKHQRKAFPGASKRYSDGFQWKHKQQLVQDITLLSQCYVQGSHLTITEGKAVHHTVNSPYLSLMPIKEAEKAIPQGYAIAPGSWLVDYLQQNNCYFASLDRQVFQLNPQSERITLRLALYLTEQWRQQKRNKTTTPFVLADLLAASKVPIDRPNITTRFAPRVEAALQKLYTMGLLQEPPRCLTDIDKSKTRWGNEWLASQWLLFPEKHLSGNHLRGP</sequence>
<proteinExistence type="predicted"/>
<keyword evidence="1" id="KW-0472">Membrane</keyword>
<dbReference type="EMBL" id="AP019376">
    <property type="protein sequence ID" value="BBH87971.1"/>
    <property type="molecule type" value="Genomic_DNA"/>
</dbReference>
<accession>A0A455SKY4</accession>
<gene>
    <name evidence="2" type="ORF">KTC_27220</name>
</gene>